<gene>
    <name evidence="2" type="ORF">IM53_019760</name>
</gene>
<protein>
    <recommendedName>
        <fullName evidence="4">Secreted protein</fullName>
    </recommendedName>
</protein>
<feature type="signal peptide" evidence="1">
    <location>
        <begin position="1"/>
        <end position="33"/>
    </location>
</feature>
<reference evidence="2 3" key="2">
    <citation type="journal article" date="2017" name="Plant Pathol.">
        <title>Pathogenicity and virulence gene content of Xanthomonas strains infecting Araceae, formerly known as Xanthomonas axonopodis pv. dieffenbachiae.</title>
        <authorList>
            <person name="Constantin E.C."/>
            <person name="Haegeman A."/>
            <person name="Van Vaerenbergh J."/>
            <person name="Baeyen S."/>
            <person name="Van Malderghem C."/>
            <person name="Maes M."/>
            <person name="Cottyn B."/>
        </authorList>
    </citation>
    <scope>NUCLEOTIDE SEQUENCE [LARGE SCALE GENOMIC DNA]</scope>
    <source>
        <strain evidence="2 3">LMG 25940</strain>
    </source>
</reference>
<name>A0A1V9GUW9_9XANT</name>
<feature type="chain" id="PRO_5010712466" description="Secreted protein" evidence="1">
    <location>
        <begin position="34"/>
        <end position="125"/>
    </location>
</feature>
<proteinExistence type="predicted"/>
<reference evidence="2 3" key="1">
    <citation type="journal article" date="2016" name="Plant Pathol.">
        <title>Genetic characterization of strains named as Xanthomonas axonopodis pv. dieffenbachiae leads to a taxonomic revision of the X. axonopodis species complex.</title>
        <authorList>
            <person name="Constantin E.C."/>
            <person name="Cleenwerck I."/>
            <person name="Maes M."/>
            <person name="Baeyen S."/>
            <person name="Van Malderghem C."/>
            <person name="De Vos P."/>
            <person name="Cottyn B."/>
        </authorList>
    </citation>
    <scope>NUCLEOTIDE SEQUENCE [LARGE SCALE GENOMIC DNA]</scope>
    <source>
        <strain evidence="2 3">LMG 25940</strain>
    </source>
</reference>
<sequence length="125" mass="12878">MSLSISGRKSTSLLFLVMAALAPCLGSAQSARAVPSRIISASANVRSLAFLINGSAAACYAVYSGRSVAGPTLSTATTYQVVSSASSCGDQPYAVGASVNYRPPLDKQMIFFRINSSGGIVITYN</sequence>
<comment type="caution">
    <text evidence="2">The sequence shown here is derived from an EMBL/GenBank/DDBJ whole genome shotgun (WGS) entry which is preliminary data.</text>
</comment>
<keyword evidence="1" id="KW-0732">Signal</keyword>
<organism evidence="2 3">
    <name type="scientific">Xanthomonas phaseoli pv. dieffenbachiae</name>
    <dbReference type="NCBI Taxonomy" id="92828"/>
    <lineage>
        <taxon>Bacteria</taxon>
        <taxon>Pseudomonadati</taxon>
        <taxon>Pseudomonadota</taxon>
        <taxon>Gammaproteobacteria</taxon>
        <taxon>Lysobacterales</taxon>
        <taxon>Lysobacteraceae</taxon>
        <taxon>Xanthomonas</taxon>
    </lineage>
</organism>
<evidence type="ECO:0000313" key="2">
    <source>
        <dbReference type="EMBL" id="OQP74419.1"/>
    </source>
</evidence>
<evidence type="ECO:0008006" key="4">
    <source>
        <dbReference type="Google" id="ProtNLM"/>
    </source>
</evidence>
<dbReference type="AlphaFoldDB" id="A0A1V9GUW9"/>
<evidence type="ECO:0000256" key="1">
    <source>
        <dbReference type="SAM" id="SignalP"/>
    </source>
</evidence>
<dbReference type="Proteomes" id="UP000050546">
    <property type="component" value="Unassembled WGS sequence"/>
</dbReference>
<dbReference type="RefSeq" id="WP_057677941.1">
    <property type="nucleotide sequence ID" value="NZ_CP041382.1"/>
</dbReference>
<dbReference type="EMBL" id="JPYI02000099">
    <property type="protein sequence ID" value="OQP74419.1"/>
    <property type="molecule type" value="Genomic_DNA"/>
</dbReference>
<accession>A0A1V9GUW9</accession>
<evidence type="ECO:0000313" key="3">
    <source>
        <dbReference type="Proteomes" id="UP000050546"/>
    </source>
</evidence>